<sequence>MSGYYDPTRGPTSGNGLPASSPYMNQPSVAGVVRTHQQPNPNAGEQPEAIRHTQQHLLSYIQHLEMQLAMKCRFIQDYLREWFWPFQTFEASRNLELVGINTDTHEVVSKDFKVQSQAELRDLRQALKEKNEECDRIRERWQAAIGELSDLKSSQQVFMVDDAEMISQWAQLHYSIKKLTTTYLYSHISLKRLTQEQAALLKSVNPMYQEFLSAKGQVHLFFQSLLWMYLTELIFLKPTMVWGSKLSAACDTLLEVRQSKFPIATLFILLLLNVVTESKNDYHSWRAHTGSIIQDARGIDRQTVRHLKNRIHSTIVQFIVEETSSNEEHKQIIHRSVEQIVDKAIEIAVIFNRSRCAYRVRGVLHRERFSPRTMEYDEECDAPQVDLMIFPGLLKYGNSRGEDYDQRLVLVKSRVCTLKQDSEDDGTDEKNGSGNGRGKDDEEESLMEL</sequence>
<dbReference type="Proteomes" id="UP000319160">
    <property type="component" value="Unassembled WGS sequence"/>
</dbReference>
<dbReference type="STRING" id="2512241.A0A553HWS8"/>
<evidence type="ECO:0000313" key="3">
    <source>
        <dbReference type="EMBL" id="TRX92408.1"/>
    </source>
</evidence>
<evidence type="ECO:0000256" key="1">
    <source>
        <dbReference type="SAM" id="Coils"/>
    </source>
</evidence>
<protein>
    <submittedName>
        <fullName evidence="3">Uncharacterized protein</fullName>
    </submittedName>
</protein>
<evidence type="ECO:0000313" key="4">
    <source>
        <dbReference type="Proteomes" id="UP000319160"/>
    </source>
</evidence>
<dbReference type="AlphaFoldDB" id="A0A553HWS8"/>
<keyword evidence="4" id="KW-1185">Reference proteome</keyword>
<proteinExistence type="predicted"/>
<feature type="region of interest" description="Disordered" evidence="2">
    <location>
        <begin position="1"/>
        <end position="26"/>
    </location>
</feature>
<accession>A0A553HWS8</accession>
<feature type="coiled-coil region" evidence="1">
    <location>
        <begin position="113"/>
        <end position="144"/>
    </location>
</feature>
<keyword evidence="1" id="KW-0175">Coiled coil</keyword>
<reference evidence="4" key="1">
    <citation type="submission" date="2019-06" db="EMBL/GenBank/DDBJ databases">
        <title>Draft genome sequence of the griseofulvin-producing fungus Xylaria cubensis strain G536.</title>
        <authorList>
            <person name="Mead M.E."/>
            <person name="Raja H.A."/>
            <person name="Steenwyk J.L."/>
            <person name="Knowles S.L."/>
            <person name="Oberlies N.H."/>
            <person name="Rokas A."/>
        </authorList>
    </citation>
    <scope>NUCLEOTIDE SEQUENCE [LARGE SCALE GENOMIC DNA]</scope>
    <source>
        <strain evidence="4">G536</strain>
    </source>
</reference>
<evidence type="ECO:0000256" key="2">
    <source>
        <dbReference type="SAM" id="MobiDB-lite"/>
    </source>
</evidence>
<name>A0A553HWS8_9PEZI</name>
<feature type="region of interest" description="Disordered" evidence="2">
    <location>
        <begin position="420"/>
        <end position="449"/>
    </location>
</feature>
<dbReference type="EMBL" id="VFLP01000037">
    <property type="protein sequence ID" value="TRX92408.1"/>
    <property type="molecule type" value="Genomic_DNA"/>
</dbReference>
<dbReference type="OrthoDB" id="5213630at2759"/>
<comment type="caution">
    <text evidence="3">The sequence shown here is derived from an EMBL/GenBank/DDBJ whole genome shotgun (WGS) entry which is preliminary data.</text>
</comment>
<gene>
    <name evidence="3" type="ORF">FHL15_006794</name>
</gene>
<organism evidence="3 4">
    <name type="scientific">Xylaria flabelliformis</name>
    <dbReference type="NCBI Taxonomy" id="2512241"/>
    <lineage>
        <taxon>Eukaryota</taxon>
        <taxon>Fungi</taxon>
        <taxon>Dikarya</taxon>
        <taxon>Ascomycota</taxon>
        <taxon>Pezizomycotina</taxon>
        <taxon>Sordariomycetes</taxon>
        <taxon>Xylariomycetidae</taxon>
        <taxon>Xylariales</taxon>
        <taxon>Xylariaceae</taxon>
        <taxon>Xylaria</taxon>
    </lineage>
</organism>